<proteinExistence type="inferred from homology"/>
<dbReference type="GO" id="GO:0005655">
    <property type="term" value="C:nucleolar ribonuclease P complex"/>
    <property type="evidence" value="ECO:0007669"/>
    <property type="project" value="TreeGrafter"/>
</dbReference>
<dbReference type="STRING" id="857340.A0A086T2J8"/>
<feature type="region of interest" description="Disordered" evidence="5">
    <location>
        <begin position="33"/>
        <end position="74"/>
    </location>
</feature>
<dbReference type="PANTHER" id="PTHR14742">
    <property type="entry name" value="RIBONUCLEASE P SUBUNIT P21"/>
    <property type="match status" value="1"/>
</dbReference>
<evidence type="ECO:0000256" key="3">
    <source>
        <dbReference type="ARBA" id="ARBA00022833"/>
    </source>
</evidence>
<comment type="similarity">
    <text evidence="4">Belongs to the eukaryotic/archaeal RNase P protein component 4 family.</text>
</comment>
<dbReference type="GO" id="GO:0008033">
    <property type="term" value="P:tRNA processing"/>
    <property type="evidence" value="ECO:0007669"/>
    <property type="project" value="UniProtKB-KW"/>
</dbReference>
<dbReference type="AlphaFoldDB" id="A0A086T2J8"/>
<evidence type="ECO:0000313" key="6">
    <source>
        <dbReference type="EMBL" id="KFH43580.1"/>
    </source>
</evidence>
<dbReference type="Proteomes" id="UP000029964">
    <property type="component" value="Unassembled WGS sequence"/>
</dbReference>
<dbReference type="InterPro" id="IPR007175">
    <property type="entry name" value="Rpr2/Snm1/Rpp21"/>
</dbReference>
<gene>
    <name evidence="6" type="ORF">ACRE_056550</name>
</gene>
<name>A0A086T2J8_HAPC1</name>
<feature type="region of interest" description="Disordered" evidence="5">
    <location>
        <begin position="150"/>
        <end position="183"/>
    </location>
</feature>
<evidence type="ECO:0000256" key="1">
    <source>
        <dbReference type="ARBA" id="ARBA00022694"/>
    </source>
</evidence>
<dbReference type="PANTHER" id="PTHR14742:SF0">
    <property type="entry name" value="RIBONUCLEASE P PROTEIN SUBUNIT P21"/>
    <property type="match status" value="1"/>
</dbReference>
<keyword evidence="1" id="KW-0819">tRNA processing</keyword>
<feature type="compositionally biased region" description="Basic residues" evidence="5">
    <location>
        <begin position="154"/>
        <end position="164"/>
    </location>
</feature>
<dbReference type="Pfam" id="PF04032">
    <property type="entry name" value="Rpr2"/>
    <property type="match status" value="1"/>
</dbReference>
<organism evidence="6 7">
    <name type="scientific">Hapsidospora chrysogenum (strain ATCC 11550 / CBS 779.69 / DSM 880 / IAM 14645 / JCM 23072 / IMI 49137)</name>
    <name type="common">Acremonium chrysogenum</name>
    <dbReference type="NCBI Taxonomy" id="857340"/>
    <lineage>
        <taxon>Eukaryota</taxon>
        <taxon>Fungi</taxon>
        <taxon>Dikarya</taxon>
        <taxon>Ascomycota</taxon>
        <taxon>Pezizomycotina</taxon>
        <taxon>Sordariomycetes</taxon>
        <taxon>Hypocreomycetidae</taxon>
        <taxon>Hypocreales</taxon>
        <taxon>Bionectriaceae</taxon>
        <taxon>Hapsidospora</taxon>
    </lineage>
</organism>
<evidence type="ECO:0000256" key="5">
    <source>
        <dbReference type="SAM" id="MobiDB-lite"/>
    </source>
</evidence>
<evidence type="ECO:0000256" key="2">
    <source>
        <dbReference type="ARBA" id="ARBA00022723"/>
    </source>
</evidence>
<dbReference type="OrthoDB" id="128536at2759"/>
<dbReference type="EMBL" id="JPKY01000066">
    <property type="protein sequence ID" value="KFH43580.1"/>
    <property type="molecule type" value="Genomic_DNA"/>
</dbReference>
<comment type="caution">
    <text evidence="6">The sequence shown here is derived from an EMBL/GenBank/DDBJ whole genome shotgun (WGS) entry which is preliminary data.</text>
</comment>
<accession>A0A086T2J8</accession>
<dbReference type="GO" id="GO:0046872">
    <property type="term" value="F:metal ion binding"/>
    <property type="evidence" value="ECO:0007669"/>
    <property type="project" value="UniProtKB-KW"/>
</dbReference>
<evidence type="ECO:0000313" key="7">
    <source>
        <dbReference type="Proteomes" id="UP000029964"/>
    </source>
</evidence>
<keyword evidence="2" id="KW-0479">Metal-binding</keyword>
<keyword evidence="3" id="KW-0862">Zinc</keyword>
<evidence type="ECO:0000256" key="4">
    <source>
        <dbReference type="ARBA" id="ARBA00038402"/>
    </source>
</evidence>
<protein>
    <submittedName>
        <fullName evidence="6">Ribonuclease P protein subunit-like protein</fullName>
    </submittedName>
</protein>
<sequence>MAKPKAQASVPNRHIYTRASYLYQAANYLARLPERQDDTGQPAAAAAAATAAPGDEQHSTSRKRDAQGRRAAQNISRRMVSDLRAVSLKGQVRQSPAMKRSMCKFCDTVLIEGRNCHSVIENESKGARKPWADVLVIRCSTCGNSKRFPVSARRQQRKHLRQRSPHSSNTAEQAEAGDLTPNS</sequence>
<dbReference type="HOGENOM" id="CLU_079140_1_1_1"/>
<reference evidence="7" key="1">
    <citation type="journal article" date="2014" name="Genome Announc.">
        <title>Genome sequence and annotation of Acremonium chrysogenum, producer of the beta-lactam antibiotic cephalosporin C.</title>
        <authorList>
            <person name="Terfehr D."/>
            <person name="Dahlmann T.A."/>
            <person name="Specht T."/>
            <person name="Zadra I."/>
            <person name="Kuernsteiner H."/>
            <person name="Kueck U."/>
        </authorList>
    </citation>
    <scope>NUCLEOTIDE SEQUENCE [LARGE SCALE GENOMIC DNA]</scope>
    <source>
        <strain evidence="7">ATCC 11550 / CBS 779.69 / DSM 880 / IAM 14645 / JCM 23072 / IMI 49137</strain>
    </source>
</reference>
<keyword evidence="7" id="KW-1185">Reference proteome</keyword>
<feature type="compositionally biased region" description="Low complexity" evidence="5">
    <location>
        <begin position="43"/>
        <end position="52"/>
    </location>
</feature>
<feature type="compositionally biased region" description="Basic and acidic residues" evidence="5">
    <location>
        <begin position="55"/>
        <end position="68"/>
    </location>
</feature>
<dbReference type="Gene3D" id="6.20.50.20">
    <property type="match status" value="1"/>
</dbReference>